<comment type="caution">
    <text evidence="1">The sequence shown here is derived from an EMBL/GenBank/DDBJ whole genome shotgun (WGS) entry which is preliminary data.</text>
</comment>
<keyword evidence="2" id="KW-1185">Reference proteome</keyword>
<name>A0A0L6UR15_9BASI</name>
<proteinExistence type="predicted"/>
<dbReference type="STRING" id="27349.A0A0L6UR15"/>
<accession>A0A0L6UR15</accession>
<sequence length="229" mass="25569">YSLFFQLPGATSNGIFHLENTVQYLWQTSVLSKSSFVKALCGFLDSRTTTEMYACGGQYKKRSLLIPFSHSVNLYSCVILLQRSIYLDGFSSSPTARWANKCPQFFGSKEGEQKANEAKLDIIMVLEGNFQQCHYAYASKENPPKTKYPHAFTLKIASNAAVFTETNSSAEGINISSSCSRMLCFYKFCLPVATHTRLQTIPEVIQSGKNVMTTASLTGKICHDFKLRV</sequence>
<reference evidence="1 2" key="1">
    <citation type="submission" date="2015-08" db="EMBL/GenBank/DDBJ databases">
        <title>Next Generation Sequencing and Analysis of the Genome of Puccinia sorghi L Schw, the Causal Agent of Maize Common Rust.</title>
        <authorList>
            <person name="Rochi L."/>
            <person name="Burguener G."/>
            <person name="Darino M."/>
            <person name="Turjanski A."/>
            <person name="Kreff E."/>
            <person name="Dieguez M.J."/>
            <person name="Sacco F."/>
        </authorList>
    </citation>
    <scope>NUCLEOTIDE SEQUENCE [LARGE SCALE GENOMIC DNA]</scope>
    <source>
        <strain evidence="1 2">RO10H11247</strain>
    </source>
</reference>
<dbReference type="OrthoDB" id="2506814at2759"/>
<evidence type="ECO:0000313" key="2">
    <source>
        <dbReference type="Proteomes" id="UP000037035"/>
    </source>
</evidence>
<gene>
    <name evidence="1" type="ORF">VP01_4513g1</name>
</gene>
<dbReference type="Proteomes" id="UP000037035">
    <property type="component" value="Unassembled WGS sequence"/>
</dbReference>
<dbReference type="PANTHER" id="PTHR33096:SF1">
    <property type="entry name" value="CXC1-LIKE CYSTEINE CLUSTER ASSOCIATED WITH KDZ TRANSPOSASES DOMAIN-CONTAINING PROTEIN"/>
    <property type="match status" value="1"/>
</dbReference>
<protein>
    <submittedName>
        <fullName evidence="1">Uncharacterized protein</fullName>
    </submittedName>
</protein>
<organism evidence="1 2">
    <name type="scientific">Puccinia sorghi</name>
    <dbReference type="NCBI Taxonomy" id="27349"/>
    <lineage>
        <taxon>Eukaryota</taxon>
        <taxon>Fungi</taxon>
        <taxon>Dikarya</taxon>
        <taxon>Basidiomycota</taxon>
        <taxon>Pucciniomycotina</taxon>
        <taxon>Pucciniomycetes</taxon>
        <taxon>Pucciniales</taxon>
        <taxon>Pucciniaceae</taxon>
        <taxon>Puccinia</taxon>
    </lineage>
</organism>
<dbReference type="EMBL" id="LAVV01009628">
    <property type="protein sequence ID" value="KNZ50270.1"/>
    <property type="molecule type" value="Genomic_DNA"/>
</dbReference>
<evidence type="ECO:0000313" key="1">
    <source>
        <dbReference type="EMBL" id="KNZ50270.1"/>
    </source>
</evidence>
<dbReference type="AlphaFoldDB" id="A0A0L6UR15"/>
<dbReference type="PANTHER" id="PTHR33096">
    <property type="entry name" value="CXC2 DOMAIN-CONTAINING PROTEIN"/>
    <property type="match status" value="1"/>
</dbReference>
<feature type="non-terminal residue" evidence="1">
    <location>
        <position position="1"/>
    </location>
</feature>
<dbReference type="VEuPathDB" id="FungiDB:VP01_4513g1"/>